<reference evidence="3" key="1">
    <citation type="submission" date="2017-11" db="EMBL/GenBank/DDBJ databases">
        <authorList>
            <person name="Chan K.G."/>
            <person name="Lee L.S."/>
        </authorList>
    </citation>
    <scope>NUCLEOTIDE SEQUENCE [LARGE SCALE GENOMIC DNA]</scope>
    <source>
        <strain evidence="3">DSM 100970</strain>
    </source>
</reference>
<dbReference type="KEGG" id="nba:CUN60_12180"/>
<gene>
    <name evidence="2" type="ORF">CUN60_12180</name>
</gene>
<name>A0A2I7N989_9NEIS</name>
<evidence type="ECO:0000313" key="3">
    <source>
        <dbReference type="Proteomes" id="UP000236655"/>
    </source>
</evidence>
<accession>A0A2I7N989</accession>
<evidence type="ECO:0000256" key="1">
    <source>
        <dbReference type="SAM" id="Phobius"/>
    </source>
</evidence>
<keyword evidence="3" id="KW-1185">Reference proteome</keyword>
<feature type="transmembrane region" description="Helical" evidence="1">
    <location>
        <begin position="55"/>
        <end position="73"/>
    </location>
</feature>
<protein>
    <submittedName>
        <fullName evidence="2">Uncharacterized protein</fullName>
    </submittedName>
</protein>
<feature type="transmembrane region" description="Helical" evidence="1">
    <location>
        <begin position="12"/>
        <end position="32"/>
    </location>
</feature>
<keyword evidence="1" id="KW-0472">Membrane</keyword>
<sequence>MQEIIDVGTFKLVALGLVFFVLALPIIVSRGFRGVLIMVASLSAAVYTHEHWQNLKYSGLVFFSLLLILCLFFRPQH</sequence>
<dbReference type="EMBL" id="CP024847">
    <property type="protein sequence ID" value="AUR53017.1"/>
    <property type="molecule type" value="Genomic_DNA"/>
</dbReference>
<proteinExistence type="predicted"/>
<dbReference type="RefSeq" id="WP_102952303.1">
    <property type="nucleotide sequence ID" value="NZ_CP024847.1"/>
</dbReference>
<dbReference type="AlphaFoldDB" id="A0A2I7N989"/>
<evidence type="ECO:0000313" key="2">
    <source>
        <dbReference type="EMBL" id="AUR53017.1"/>
    </source>
</evidence>
<keyword evidence="1" id="KW-1133">Transmembrane helix</keyword>
<organism evidence="2 3">
    <name type="scientific">Aquella oligotrophica</name>
    <dbReference type="NCBI Taxonomy" id="2067065"/>
    <lineage>
        <taxon>Bacteria</taxon>
        <taxon>Pseudomonadati</taxon>
        <taxon>Pseudomonadota</taxon>
        <taxon>Betaproteobacteria</taxon>
        <taxon>Neisseriales</taxon>
        <taxon>Neisseriaceae</taxon>
        <taxon>Aquella</taxon>
    </lineage>
</organism>
<dbReference type="Proteomes" id="UP000236655">
    <property type="component" value="Chromosome"/>
</dbReference>
<keyword evidence="1" id="KW-0812">Transmembrane</keyword>